<evidence type="ECO:0000259" key="2">
    <source>
        <dbReference type="PROSITE" id="PS50213"/>
    </source>
</evidence>
<dbReference type="PROSITE" id="PS51257">
    <property type="entry name" value="PROKAR_LIPOPROTEIN"/>
    <property type="match status" value="1"/>
</dbReference>
<comment type="caution">
    <text evidence="3">The sequence shown here is derived from an EMBL/GenBank/DDBJ whole genome shotgun (WGS) entry which is preliminary data.</text>
</comment>
<dbReference type="PROSITE" id="PS50213">
    <property type="entry name" value="FAS1"/>
    <property type="match status" value="1"/>
</dbReference>
<evidence type="ECO:0000256" key="1">
    <source>
        <dbReference type="SAM" id="SignalP"/>
    </source>
</evidence>
<feature type="domain" description="FAS1" evidence="2">
    <location>
        <begin position="38"/>
        <end position="160"/>
    </location>
</feature>
<dbReference type="PANTHER" id="PTHR10900">
    <property type="entry name" value="PERIOSTIN-RELATED"/>
    <property type="match status" value="1"/>
</dbReference>
<dbReference type="EMBL" id="BMDO01000002">
    <property type="protein sequence ID" value="GGI50019.1"/>
    <property type="molecule type" value="Genomic_DNA"/>
</dbReference>
<dbReference type="RefSeq" id="WP_188414811.1">
    <property type="nucleotide sequence ID" value="NZ_BMDO01000002.1"/>
</dbReference>
<gene>
    <name evidence="3" type="ORF">GCM10011425_12310</name>
</gene>
<dbReference type="PANTHER" id="PTHR10900:SF77">
    <property type="entry name" value="FI19380P1"/>
    <property type="match status" value="1"/>
</dbReference>
<dbReference type="SMART" id="SM00554">
    <property type="entry name" value="FAS1"/>
    <property type="match status" value="1"/>
</dbReference>
<dbReference type="InterPro" id="IPR050904">
    <property type="entry name" value="Adhesion/Biosynth-related"/>
</dbReference>
<dbReference type="Proteomes" id="UP000662074">
    <property type="component" value="Unassembled WGS sequence"/>
</dbReference>
<feature type="chain" id="PRO_5038114756" description="FAS1 domain-containing protein" evidence="1">
    <location>
        <begin position="21"/>
        <end position="517"/>
    </location>
</feature>
<dbReference type="GO" id="GO:0007155">
    <property type="term" value="P:cell adhesion"/>
    <property type="evidence" value="ECO:0007669"/>
    <property type="project" value="TreeGrafter"/>
</dbReference>
<dbReference type="SUPFAM" id="SSF82153">
    <property type="entry name" value="FAS1 domain"/>
    <property type="match status" value="1"/>
</dbReference>
<dbReference type="InterPro" id="IPR036378">
    <property type="entry name" value="FAS1_dom_sf"/>
</dbReference>
<proteinExistence type="predicted"/>
<dbReference type="GO" id="GO:0050839">
    <property type="term" value="F:cell adhesion molecule binding"/>
    <property type="evidence" value="ECO:0007669"/>
    <property type="project" value="TreeGrafter"/>
</dbReference>
<dbReference type="GO" id="GO:0031012">
    <property type="term" value="C:extracellular matrix"/>
    <property type="evidence" value="ECO:0007669"/>
    <property type="project" value="TreeGrafter"/>
</dbReference>
<dbReference type="GO" id="GO:0030198">
    <property type="term" value="P:extracellular matrix organization"/>
    <property type="evidence" value="ECO:0007669"/>
    <property type="project" value="TreeGrafter"/>
</dbReference>
<keyword evidence="4" id="KW-1185">Reference proteome</keyword>
<evidence type="ECO:0000313" key="3">
    <source>
        <dbReference type="EMBL" id="GGI50019.1"/>
    </source>
</evidence>
<sequence length="517" mass="56773">MNLYKSRFLLLLLLATTALSACKKQWDDRTAIADQQLDKNLMQKIQENSNLSIFAGYLTKIGYDKVLSASKTYTVWAPDNQALQGIDATIVADTAKLRLFVSNHISNQAYLTANANPSLRVRTFTGKRITFTPTTVEDATITTANQYVNNGVLHIINKTLAPKLNIYEYIQSLTTVGALHKAYLQRQDSTFVDSSKATVASVDPATGKNVLVPGTGIVTRNKYFTNVANLASEDSLYTYFVLTDDAYNAERNKVSRFFITSSVDTTMNMLAAFNVLKDVAVKGVIPQANLGGTILSVKGIQVPVNPAAIVQTYNASNGIVYVVNSMNFKLEEKIPPIIIQGETPTGFLTTTNRANIQYRTKRDNNGVLYSDIQLSGANLPASYYARYRLSNLYTCQYTVAWRAINDFAYATATNLSQRLGFSQIGYFFVPATGSVYSAQVQFPYTTVTPQNFTEVTLTSATTNASFIPIATPTINATAGTLNVTKYASVNMYLQGSTGTALNTNVFTLDYVKLIPIY</sequence>
<evidence type="ECO:0000313" key="4">
    <source>
        <dbReference type="Proteomes" id="UP000662074"/>
    </source>
</evidence>
<dbReference type="GO" id="GO:0005615">
    <property type="term" value="C:extracellular space"/>
    <property type="evidence" value="ECO:0007669"/>
    <property type="project" value="TreeGrafter"/>
</dbReference>
<protein>
    <recommendedName>
        <fullName evidence="2">FAS1 domain-containing protein</fullName>
    </recommendedName>
</protein>
<feature type="signal peptide" evidence="1">
    <location>
        <begin position="1"/>
        <end position="20"/>
    </location>
</feature>
<dbReference type="InterPro" id="IPR000782">
    <property type="entry name" value="FAS1_domain"/>
</dbReference>
<dbReference type="Gene3D" id="2.30.180.10">
    <property type="entry name" value="FAS1 domain"/>
    <property type="match status" value="1"/>
</dbReference>
<dbReference type="Pfam" id="PF02469">
    <property type="entry name" value="Fasciclin"/>
    <property type="match status" value="1"/>
</dbReference>
<organism evidence="3 4">
    <name type="scientific">Mucilaginibacter galii</name>
    <dbReference type="NCBI Taxonomy" id="2005073"/>
    <lineage>
        <taxon>Bacteria</taxon>
        <taxon>Pseudomonadati</taxon>
        <taxon>Bacteroidota</taxon>
        <taxon>Sphingobacteriia</taxon>
        <taxon>Sphingobacteriales</taxon>
        <taxon>Sphingobacteriaceae</taxon>
        <taxon>Mucilaginibacter</taxon>
    </lineage>
</organism>
<reference evidence="3" key="2">
    <citation type="submission" date="2020-09" db="EMBL/GenBank/DDBJ databases">
        <authorList>
            <person name="Sun Q."/>
            <person name="Sedlacek I."/>
        </authorList>
    </citation>
    <scope>NUCLEOTIDE SEQUENCE</scope>
    <source>
        <strain evidence="3">CCM 8711</strain>
    </source>
</reference>
<accession>A0A917J7C2</accession>
<name>A0A917J7C2_9SPHI</name>
<reference evidence="3" key="1">
    <citation type="journal article" date="2014" name="Int. J. Syst. Evol. Microbiol.">
        <title>Complete genome sequence of Corynebacterium casei LMG S-19264T (=DSM 44701T), isolated from a smear-ripened cheese.</title>
        <authorList>
            <consortium name="US DOE Joint Genome Institute (JGI-PGF)"/>
            <person name="Walter F."/>
            <person name="Albersmeier A."/>
            <person name="Kalinowski J."/>
            <person name="Ruckert C."/>
        </authorList>
    </citation>
    <scope>NUCLEOTIDE SEQUENCE</scope>
    <source>
        <strain evidence="3">CCM 8711</strain>
    </source>
</reference>
<dbReference type="AlphaFoldDB" id="A0A917J7C2"/>
<keyword evidence="1" id="KW-0732">Signal</keyword>